<dbReference type="Pfam" id="PF19096">
    <property type="entry name" value="DUF5784"/>
    <property type="match status" value="1"/>
</dbReference>
<organism evidence="1 2">
    <name type="scientific">Natronomonas aquatica</name>
    <dbReference type="NCBI Taxonomy" id="2841590"/>
    <lineage>
        <taxon>Archaea</taxon>
        <taxon>Methanobacteriati</taxon>
        <taxon>Methanobacteriota</taxon>
        <taxon>Stenosarchaea group</taxon>
        <taxon>Halobacteria</taxon>
        <taxon>Halobacteriales</taxon>
        <taxon>Natronomonadaceae</taxon>
        <taxon>Natronomonas</taxon>
    </lineage>
</organism>
<comment type="caution">
    <text evidence="1">The sequence shown here is derived from an EMBL/GenBank/DDBJ whole genome shotgun (WGS) entry which is preliminary data.</text>
</comment>
<dbReference type="RefSeq" id="WP_256031140.1">
    <property type="nucleotide sequence ID" value="NZ_JAHLKM010000044.1"/>
</dbReference>
<protein>
    <submittedName>
        <fullName evidence="1">Uncharacterized protein</fullName>
    </submittedName>
</protein>
<proteinExistence type="predicted"/>
<evidence type="ECO:0000313" key="1">
    <source>
        <dbReference type="EMBL" id="MCQ4334894.1"/>
    </source>
</evidence>
<dbReference type="EMBL" id="JAHLKM010000044">
    <property type="protein sequence ID" value="MCQ4334894.1"/>
    <property type="molecule type" value="Genomic_DNA"/>
</dbReference>
<accession>A0A9R1CTF2</accession>
<keyword evidence="2" id="KW-1185">Reference proteome</keyword>
<dbReference type="Proteomes" id="UP001139494">
    <property type="component" value="Unassembled WGS sequence"/>
</dbReference>
<evidence type="ECO:0000313" key="2">
    <source>
        <dbReference type="Proteomes" id="UP001139494"/>
    </source>
</evidence>
<gene>
    <name evidence="1" type="ORF">KM295_15675</name>
</gene>
<reference evidence="1" key="1">
    <citation type="journal article" date="2023" name="Front. Microbiol.">
        <title>Genomic-based phylogenetic and metabolic analyses of the genus Natronomonas, and description of Natronomonas aquatica sp. nov.</title>
        <authorList>
            <person name="Garcia-Roldan A."/>
            <person name="Duran-Viseras A."/>
            <person name="de la Haba R.R."/>
            <person name="Corral P."/>
            <person name="Sanchez-Porro C."/>
            <person name="Ventosa A."/>
        </authorList>
    </citation>
    <scope>NUCLEOTIDE SEQUENCE</scope>
    <source>
        <strain evidence="1">F2-12</strain>
    </source>
</reference>
<dbReference type="AlphaFoldDB" id="A0A9R1CTF2"/>
<name>A0A9R1CTF2_9EURY</name>
<sequence length="331" mass="37122">MAGPLRFRRTAGTWTRDRVRSQLLAPLDDSFGATLEEPWFSVADDRYDAVRFEMDNGDLALFCFRPGRAYWLGNTETPEPLWRTDKETFAEAPYAVTRWAERELTARLEMTDPWLAEFQYVSWFFLPVFFSKDGRNTTRRFFAEDAAGFPDATPEAGLGFYESLLRTGVLDGNRYTMASKLGTSPGYDLTRMRATMSEFSVAKLLADAGLAFEPEVEQESGHALDFAVGDRLVEVTRPEPPARRSHADHPVAAVRETGGAKRTDQLAEHPNAVLFVDCTSFSDAEWAAVTGEMPGVGHEPTVVFRARPDGRIEGYRYGRVPFDLDGAITYV</sequence>
<dbReference type="InterPro" id="IPR043953">
    <property type="entry name" value="DUF5784"/>
</dbReference>